<name>A0ABT1L797_9HYPH</name>
<organism evidence="3 4">
    <name type="scientific">Alsobacter ponti</name>
    <dbReference type="NCBI Taxonomy" id="2962936"/>
    <lineage>
        <taxon>Bacteria</taxon>
        <taxon>Pseudomonadati</taxon>
        <taxon>Pseudomonadota</taxon>
        <taxon>Alphaproteobacteria</taxon>
        <taxon>Hyphomicrobiales</taxon>
        <taxon>Alsobacteraceae</taxon>
        <taxon>Alsobacter</taxon>
    </lineage>
</organism>
<feature type="region of interest" description="Disordered" evidence="2">
    <location>
        <begin position="52"/>
        <end position="94"/>
    </location>
</feature>
<evidence type="ECO:0008006" key="5">
    <source>
        <dbReference type="Google" id="ProtNLM"/>
    </source>
</evidence>
<feature type="region of interest" description="Disordered" evidence="2">
    <location>
        <begin position="212"/>
        <end position="249"/>
    </location>
</feature>
<proteinExistence type="predicted"/>
<evidence type="ECO:0000313" key="4">
    <source>
        <dbReference type="Proteomes" id="UP001205890"/>
    </source>
</evidence>
<dbReference type="EMBL" id="JANCLU010000001">
    <property type="protein sequence ID" value="MCP8937332.1"/>
    <property type="molecule type" value="Genomic_DNA"/>
</dbReference>
<comment type="caution">
    <text evidence="3">The sequence shown here is derived from an EMBL/GenBank/DDBJ whole genome shotgun (WGS) entry which is preliminary data.</text>
</comment>
<reference evidence="3 4" key="1">
    <citation type="submission" date="2022-07" db="EMBL/GenBank/DDBJ databases">
        <authorList>
            <person name="Li W.-J."/>
            <person name="Deng Q.-Q."/>
        </authorList>
    </citation>
    <scope>NUCLEOTIDE SEQUENCE [LARGE SCALE GENOMIC DNA]</scope>
    <source>
        <strain evidence="3 4">SYSU M60028</strain>
    </source>
</reference>
<keyword evidence="1" id="KW-0175">Coiled coil</keyword>
<evidence type="ECO:0000256" key="1">
    <source>
        <dbReference type="SAM" id="Coils"/>
    </source>
</evidence>
<dbReference type="RefSeq" id="WP_254738188.1">
    <property type="nucleotide sequence ID" value="NZ_JANCLU010000001.1"/>
</dbReference>
<protein>
    <recommendedName>
        <fullName evidence="5">Magnesium transporter MgtE intracellular domain-containing protein</fullName>
    </recommendedName>
</protein>
<dbReference type="SUPFAM" id="SSF158791">
    <property type="entry name" value="MgtE N-terminal domain-like"/>
    <property type="match status" value="1"/>
</dbReference>
<feature type="coiled-coil region" evidence="1">
    <location>
        <begin position="99"/>
        <end position="143"/>
    </location>
</feature>
<keyword evidence="4" id="KW-1185">Reference proteome</keyword>
<evidence type="ECO:0000313" key="3">
    <source>
        <dbReference type="EMBL" id="MCP8937332.1"/>
    </source>
</evidence>
<gene>
    <name evidence="3" type="ORF">NK718_02285</name>
</gene>
<sequence>MKANAVRLFPAVAGAAAALLLLKVGEIAFAPRQHTTLDQTISRVFVDARGAGAPAVDPETTGSTASAPAPPKEEPKAPPVGTPVDPSKPAVSPAQRGLLERLGERREQMEQRQRELDLREEALKAADKRLEQRLNELREIETKGTAAKSEPDASLRSLVTMYETMKPKEAARVFEKLELPVLVPVVTAMNARKMAEVLAAMSPESASRLTVELAKGAARPPAPSPVAGAALPPGELQAIEPVKPVAEQR</sequence>
<dbReference type="Proteomes" id="UP001205890">
    <property type="component" value="Unassembled WGS sequence"/>
</dbReference>
<evidence type="ECO:0000256" key="2">
    <source>
        <dbReference type="SAM" id="MobiDB-lite"/>
    </source>
</evidence>
<accession>A0ABT1L797</accession>